<keyword evidence="1" id="KW-0238">DNA-binding</keyword>
<dbReference type="Gene3D" id="1.10.10.10">
    <property type="entry name" value="Winged helix-like DNA-binding domain superfamily/Winged helix DNA-binding domain"/>
    <property type="match status" value="1"/>
</dbReference>
<dbReference type="GO" id="GO:0006355">
    <property type="term" value="P:regulation of DNA-templated transcription"/>
    <property type="evidence" value="ECO:0007669"/>
    <property type="project" value="InterPro"/>
</dbReference>
<reference evidence="3" key="1">
    <citation type="submission" date="2020-05" db="EMBL/GenBank/DDBJ databases">
        <authorList>
            <person name="Chiriac C."/>
            <person name="Salcher M."/>
            <person name="Ghai R."/>
            <person name="Kavagutti S V."/>
        </authorList>
    </citation>
    <scope>NUCLEOTIDE SEQUENCE</scope>
</reference>
<dbReference type="CDD" id="cd06170">
    <property type="entry name" value="LuxR_C_like"/>
    <property type="match status" value="1"/>
</dbReference>
<protein>
    <submittedName>
        <fullName evidence="3">Unannotated protein</fullName>
    </submittedName>
</protein>
<dbReference type="InterPro" id="IPR000792">
    <property type="entry name" value="Tscrpt_reg_LuxR_C"/>
</dbReference>
<evidence type="ECO:0000313" key="3">
    <source>
        <dbReference type="EMBL" id="CAB4944512.1"/>
    </source>
</evidence>
<evidence type="ECO:0000256" key="1">
    <source>
        <dbReference type="ARBA" id="ARBA00023125"/>
    </source>
</evidence>
<dbReference type="PRINTS" id="PR00038">
    <property type="entry name" value="HTHLUXR"/>
</dbReference>
<feature type="domain" description="HTH luxR-type" evidence="2">
    <location>
        <begin position="439"/>
        <end position="504"/>
    </location>
</feature>
<evidence type="ECO:0000259" key="2">
    <source>
        <dbReference type="PROSITE" id="PS50043"/>
    </source>
</evidence>
<dbReference type="PROSITE" id="PS50043">
    <property type="entry name" value="HTH_LUXR_2"/>
    <property type="match status" value="1"/>
</dbReference>
<name>A0A6J7JQZ4_9ZZZZ</name>
<dbReference type="InterPro" id="IPR036388">
    <property type="entry name" value="WH-like_DNA-bd_sf"/>
</dbReference>
<dbReference type="InterPro" id="IPR016032">
    <property type="entry name" value="Sig_transdc_resp-reg_C-effctor"/>
</dbReference>
<sequence length="508" mass="55910">MTGLTDKRLGLESHQTVTPHEPLASKALDREEPFALADITDPDNVIIIEMNESAARDAERIGVQIGDAMNGKGATNDVNMDGLTKYQQLAAGLISGYKTEAVFFDNRDKPVLFSVIARATSGPGISPRKFMRVTWSEQEILLQNPHSEPSDVIELAHALTTGSLADAAIGAALIDSSSKRYVALNHAYAELIGFERADLIGAPISLGLQEDFGIRDSMTRAGDILAGDIDSFTITTLVPEDPLIERTITIGAAERRVSKRRYLVAYVTDSPIESEFSWRDQNLSLRSLMATDIPENIYTYALIDHDWRLQFIVPEPEKLVESDVNLLGFSVLPNIHPSDLAAFLLVGENVRSGESAKSTIHLRYRAPDAQGGYFSVEATLDRPMGMPSGWLSITSRVSISSANEDGFEERLEAITQAAIEEEPREKFVGSPINAPGIQRLVDAYRLTERERQIIGLLSDGYRVQTMSRTLHLSNGTIRNYLSAIFHKVGVRSQTELMELILANQIGNL</sequence>
<dbReference type="AlphaFoldDB" id="A0A6J7JQZ4"/>
<dbReference type="InterPro" id="IPR039420">
    <property type="entry name" value="WalR-like"/>
</dbReference>
<gene>
    <name evidence="3" type="ORF">UFOPK3789_00284</name>
</gene>
<organism evidence="3">
    <name type="scientific">freshwater metagenome</name>
    <dbReference type="NCBI Taxonomy" id="449393"/>
    <lineage>
        <taxon>unclassified sequences</taxon>
        <taxon>metagenomes</taxon>
        <taxon>ecological metagenomes</taxon>
    </lineage>
</organism>
<proteinExistence type="predicted"/>
<dbReference type="SMART" id="SM00421">
    <property type="entry name" value="HTH_LUXR"/>
    <property type="match status" value="1"/>
</dbReference>
<dbReference type="PANTHER" id="PTHR43214">
    <property type="entry name" value="TWO-COMPONENT RESPONSE REGULATOR"/>
    <property type="match status" value="1"/>
</dbReference>
<dbReference type="Pfam" id="PF00196">
    <property type="entry name" value="GerE"/>
    <property type="match status" value="1"/>
</dbReference>
<accession>A0A6J7JQZ4</accession>
<dbReference type="GO" id="GO:0003677">
    <property type="term" value="F:DNA binding"/>
    <property type="evidence" value="ECO:0007669"/>
    <property type="project" value="UniProtKB-KW"/>
</dbReference>
<dbReference type="SUPFAM" id="SSF46894">
    <property type="entry name" value="C-terminal effector domain of the bipartite response regulators"/>
    <property type="match status" value="1"/>
</dbReference>
<dbReference type="EMBL" id="CAFBNL010000009">
    <property type="protein sequence ID" value="CAB4944512.1"/>
    <property type="molecule type" value="Genomic_DNA"/>
</dbReference>